<dbReference type="GeneID" id="87841805"/>
<accession>A0AAE0LMX3</accession>
<dbReference type="GO" id="GO:0005634">
    <property type="term" value="C:nucleus"/>
    <property type="evidence" value="ECO:0007669"/>
    <property type="project" value="UniProtKB-UniRule"/>
</dbReference>
<dbReference type="Proteomes" id="UP001278766">
    <property type="component" value="Unassembled WGS sequence"/>
</dbReference>
<dbReference type="PANTHER" id="PTHR10270:SF161">
    <property type="entry name" value="SEX-DETERMINING REGION Y PROTEIN"/>
    <property type="match status" value="1"/>
</dbReference>
<dbReference type="GO" id="GO:0001228">
    <property type="term" value="F:DNA-binding transcription activator activity, RNA polymerase II-specific"/>
    <property type="evidence" value="ECO:0007669"/>
    <property type="project" value="TreeGrafter"/>
</dbReference>
<dbReference type="FunFam" id="1.10.30.10:FF:000041">
    <property type="entry name" value="HMG box family protein"/>
    <property type="match status" value="1"/>
</dbReference>
<keyword evidence="3" id="KW-0804">Transcription</keyword>
<dbReference type="PROSITE" id="PS50118">
    <property type="entry name" value="HMG_BOX_2"/>
    <property type="match status" value="1"/>
</dbReference>
<keyword evidence="4" id="KW-0539">Nucleus</keyword>
<dbReference type="Gene3D" id="1.10.30.10">
    <property type="entry name" value="High mobility group box domain"/>
    <property type="match status" value="1"/>
</dbReference>
<evidence type="ECO:0000313" key="7">
    <source>
        <dbReference type="Proteomes" id="UP001278766"/>
    </source>
</evidence>
<dbReference type="EMBL" id="JAUEPN010000012">
    <property type="protein sequence ID" value="KAK3290569.1"/>
    <property type="molecule type" value="Genomic_DNA"/>
</dbReference>
<name>A0AAE0LMX3_9PEZI</name>
<evidence type="ECO:0000259" key="5">
    <source>
        <dbReference type="PROSITE" id="PS50118"/>
    </source>
</evidence>
<dbReference type="RefSeq" id="XP_062654083.1">
    <property type="nucleotide sequence ID" value="XM_062804857.1"/>
</dbReference>
<dbReference type="AlphaFoldDB" id="A0AAE0LMX3"/>
<dbReference type="InterPro" id="IPR009071">
    <property type="entry name" value="HMG_box_dom"/>
</dbReference>
<keyword evidence="1" id="KW-0805">Transcription regulation</keyword>
<organism evidence="6 7">
    <name type="scientific">Chaetomium fimeti</name>
    <dbReference type="NCBI Taxonomy" id="1854472"/>
    <lineage>
        <taxon>Eukaryota</taxon>
        <taxon>Fungi</taxon>
        <taxon>Dikarya</taxon>
        <taxon>Ascomycota</taxon>
        <taxon>Pezizomycotina</taxon>
        <taxon>Sordariomycetes</taxon>
        <taxon>Sordariomycetidae</taxon>
        <taxon>Sordariales</taxon>
        <taxon>Chaetomiaceae</taxon>
        <taxon>Chaetomium</taxon>
    </lineage>
</organism>
<dbReference type="GO" id="GO:0030154">
    <property type="term" value="P:cell differentiation"/>
    <property type="evidence" value="ECO:0007669"/>
    <property type="project" value="TreeGrafter"/>
</dbReference>
<gene>
    <name evidence="6" type="ORF">B0H64DRAFT_411570</name>
</gene>
<evidence type="ECO:0000256" key="3">
    <source>
        <dbReference type="ARBA" id="ARBA00023163"/>
    </source>
</evidence>
<dbReference type="PANTHER" id="PTHR10270">
    <property type="entry name" value="SOX TRANSCRIPTION FACTOR"/>
    <property type="match status" value="1"/>
</dbReference>
<feature type="DNA-binding region" description="HMG box" evidence="4">
    <location>
        <begin position="125"/>
        <end position="193"/>
    </location>
</feature>
<protein>
    <recommendedName>
        <fullName evidence="5">HMG box domain-containing protein</fullName>
    </recommendedName>
</protein>
<evidence type="ECO:0000256" key="4">
    <source>
        <dbReference type="PROSITE-ProRule" id="PRU00267"/>
    </source>
</evidence>
<keyword evidence="2 4" id="KW-0238">DNA-binding</keyword>
<dbReference type="SUPFAM" id="SSF47095">
    <property type="entry name" value="HMG-box"/>
    <property type="match status" value="1"/>
</dbReference>
<dbReference type="Pfam" id="PF00505">
    <property type="entry name" value="HMG_box"/>
    <property type="match status" value="1"/>
</dbReference>
<evidence type="ECO:0000313" key="6">
    <source>
        <dbReference type="EMBL" id="KAK3290569.1"/>
    </source>
</evidence>
<keyword evidence="7" id="KW-1185">Reference proteome</keyword>
<sequence length="343" mass="39181">MATNMMTADMTTYFSLEAPDPAIAKVFGQKYWNHFAIQLGHWNPMKVIIMDDEMFRLIHISVKIELAREMSKFLGEDVMFARDADNPKVWILGPKKLIRPNITIVGTVPIWDPKKKHMPPPKIKIPRPPNAYILYRKDKHCAVKAENPDLHNNEISVITGAMWKSETPEVRDKYHQKSKEIKARMLALHPNYRYAPRKPSEIRRRATRRASDVTEIPPIQPYYSQSASPPRVQGFEHSAHYSAQANNDKAGIRPDSDITRRLPGAQRFLPPVVQPGWTPYHLLPSANESIETTLVQEAPAEEIVALVDNALDMNDGQIYAPTLEELIDNWDVEADIARILNEI</sequence>
<dbReference type="SMART" id="SM00398">
    <property type="entry name" value="HMG"/>
    <property type="match status" value="1"/>
</dbReference>
<reference evidence="6" key="2">
    <citation type="submission" date="2023-06" db="EMBL/GenBank/DDBJ databases">
        <authorList>
            <consortium name="Lawrence Berkeley National Laboratory"/>
            <person name="Haridas S."/>
            <person name="Hensen N."/>
            <person name="Bonometti L."/>
            <person name="Westerberg I."/>
            <person name="Brannstrom I.O."/>
            <person name="Guillou S."/>
            <person name="Cros-Aarteil S."/>
            <person name="Calhoun S."/>
            <person name="Kuo A."/>
            <person name="Mondo S."/>
            <person name="Pangilinan J."/>
            <person name="Riley R."/>
            <person name="Labutti K."/>
            <person name="Andreopoulos B."/>
            <person name="Lipzen A."/>
            <person name="Chen C."/>
            <person name="Yanf M."/>
            <person name="Daum C."/>
            <person name="Ng V."/>
            <person name="Clum A."/>
            <person name="Steindorff A."/>
            <person name="Ohm R."/>
            <person name="Martin F."/>
            <person name="Silar P."/>
            <person name="Natvig D."/>
            <person name="Lalanne C."/>
            <person name="Gautier V."/>
            <person name="Ament-Velasquez S.L."/>
            <person name="Kruys A."/>
            <person name="Hutchinson M.I."/>
            <person name="Powell A.J."/>
            <person name="Barry K."/>
            <person name="Miller A.N."/>
            <person name="Grigoriev I.V."/>
            <person name="Debuchy R."/>
            <person name="Gladieux P."/>
            <person name="Thoren M.H."/>
            <person name="Johannesson H."/>
        </authorList>
    </citation>
    <scope>NUCLEOTIDE SEQUENCE</scope>
    <source>
        <strain evidence="6">CBS 168.71</strain>
    </source>
</reference>
<dbReference type="InterPro" id="IPR050140">
    <property type="entry name" value="SRY-related_HMG-box_TF-like"/>
</dbReference>
<dbReference type="GO" id="GO:0000978">
    <property type="term" value="F:RNA polymerase II cis-regulatory region sequence-specific DNA binding"/>
    <property type="evidence" value="ECO:0007669"/>
    <property type="project" value="TreeGrafter"/>
</dbReference>
<proteinExistence type="predicted"/>
<dbReference type="InterPro" id="IPR036910">
    <property type="entry name" value="HMG_box_dom_sf"/>
</dbReference>
<comment type="caution">
    <text evidence="6">The sequence shown here is derived from an EMBL/GenBank/DDBJ whole genome shotgun (WGS) entry which is preliminary data.</text>
</comment>
<reference evidence="6" key="1">
    <citation type="journal article" date="2023" name="Mol. Phylogenet. Evol.">
        <title>Genome-scale phylogeny and comparative genomics of the fungal order Sordariales.</title>
        <authorList>
            <person name="Hensen N."/>
            <person name="Bonometti L."/>
            <person name="Westerberg I."/>
            <person name="Brannstrom I.O."/>
            <person name="Guillou S."/>
            <person name="Cros-Aarteil S."/>
            <person name="Calhoun S."/>
            <person name="Haridas S."/>
            <person name="Kuo A."/>
            <person name="Mondo S."/>
            <person name="Pangilinan J."/>
            <person name="Riley R."/>
            <person name="LaButti K."/>
            <person name="Andreopoulos B."/>
            <person name="Lipzen A."/>
            <person name="Chen C."/>
            <person name="Yan M."/>
            <person name="Daum C."/>
            <person name="Ng V."/>
            <person name="Clum A."/>
            <person name="Steindorff A."/>
            <person name="Ohm R.A."/>
            <person name="Martin F."/>
            <person name="Silar P."/>
            <person name="Natvig D.O."/>
            <person name="Lalanne C."/>
            <person name="Gautier V."/>
            <person name="Ament-Velasquez S.L."/>
            <person name="Kruys A."/>
            <person name="Hutchinson M.I."/>
            <person name="Powell A.J."/>
            <person name="Barry K."/>
            <person name="Miller A.N."/>
            <person name="Grigoriev I.V."/>
            <person name="Debuchy R."/>
            <person name="Gladieux P."/>
            <person name="Hiltunen Thoren M."/>
            <person name="Johannesson H."/>
        </authorList>
    </citation>
    <scope>NUCLEOTIDE SEQUENCE</scope>
    <source>
        <strain evidence="6">CBS 168.71</strain>
    </source>
</reference>
<feature type="domain" description="HMG box" evidence="5">
    <location>
        <begin position="125"/>
        <end position="193"/>
    </location>
</feature>
<evidence type="ECO:0000256" key="1">
    <source>
        <dbReference type="ARBA" id="ARBA00023015"/>
    </source>
</evidence>
<dbReference type="CDD" id="cd01389">
    <property type="entry name" value="HMG-box_ROX1-like"/>
    <property type="match status" value="1"/>
</dbReference>
<evidence type="ECO:0000256" key="2">
    <source>
        <dbReference type="ARBA" id="ARBA00023125"/>
    </source>
</evidence>